<keyword evidence="3" id="KW-1134">Transmembrane beta strand</keyword>
<dbReference type="GO" id="GO:0009279">
    <property type="term" value="C:cell outer membrane"/>
    <property type="evidence" value="ECO:0007669"/>
    <property type="project" value="UniProtKB-SubCell"/>
</dbReference>
<feature type="signal peptide" evidence="8">
    <location>
        <begin position="1"/>
        <end position="20"/>
    </location>
</feature>
<comment type="subcellular location">
    <subcellularLocation>
        <location evidence="2">Cell outer membrane</location>
    </subcellularLocation>
    <subcellularLocation>
        <location evidence="1">Cell surface</location>
    </subcellularLocation>
</comment>
<evidence type="ECO:0000256" key="3">
    <source>
        <dbReference type="ARBA" id="ARBA00022452"/>
    </source>
</evidence>
<dbReference type="InterPro" id="IPR045584">
    <property type="entry name" value="Pilin-like"/>
</dbReference>
<evidence type="ECO:0000256" key="2">
    <source>
        <dbReference type="ARBA" id="ARBA00004442"/>
    </source>
</evidence>
<evidence type="ECO:0000259" key="9">
    <source>
        <dbReference type="Pfam" id="PF03895"/>
    </source>
</evidence>
<sequence length="135" mass="14001">MKKSLIAGLISITVFSMTNAHSMVVHHNMQAINTNNNQTAIQDVESSRFSTVDGRLSDVKETSYRGIAAVTAIANIPTVEEGKRFAVGMGVGNFEGENALAIGASIRANDSLTFKASAGKSGSSATYGAGAALSF</sequence>
<dbReference type="SUPFAM" id="SSF54523">
    <property type="entry name" value="Pili subunits"/>
    <property type="match status" value="1"/>
</dbReference>
<gene>
    <name evidence="10" type="ORF">NB646_05570</name>
</gene>
<evidence type="ECO:0000256" key="7">
    <source>
        <dbReference type="ARBA" id="ARBA00023237"/>
    </source>
</evidence>
<name>A0A9E9LCD1_9BURK</name>
<feature type="chain" id="PRO_5039491695" evidence="8">
    <location>
        <begin position="21"/>
        <end position="135"/>
    </location>
</feature>
<dbReference type="GO" id="GO:0009986">
    <property type="term" value="C:cell surface"/>
    <property type="evidence" value="ECO:0007669"/>
    <property type="project" value="UniProtKB-SubCell"/>
</dbReference>
<keyword evidence="7" id="KW-0998">Cell outer membrane</keyword>
<dbReference type="Pfam" id="PF03895">
    <property type="entry name" value="YadA_anchor"/>
    <property type="match status" value="1"/>
</dbReference>
<evidence type="ECO:0000256" key="5">
    <source>
        <dbReference type="ARBA" id="ARBA00022729"/>
    </source>
</evidence>
<dbReference type="Proteomes" id="UP001164819">
    <property type="component" value="Chromosome"/>
</dbReference>
<protein>
    <submittedName>
        <fullName evidence="10">YadA C-terminal domain-containing protein</fullName>
    </submittedName>
</protein>
<evidence type="ECO:0000256" key="6">
    <source>
        <dbReference type="ARBA" id="ARBA00023136"/>
    </source>
</evidence>
<keyword evidence="4" id="KW-0812">Transmembrane</keyword>
<dbReference type="Gene3D" id="3.30.1300.30">
    <property type="entry name" value="GSPII I/J protein-like"/>
    <property type="match status" value="1"/>
</dbReference>
<evidence type="ECO:0000313" key="10">
    <source>
        <dbReference type="EMBL" id="WAV90342.1"/>
    </source>
</evidence>
<accession>A0A9E9LCD1</accession>
<dbReference type="RefSeq" id="WP_269315443.1">
    <property type="nucleotide sequence ID" value="NZ_CP098251.1"/>
</dbReference>
<dbReference type="AlphaFoldDB" id="A0A9E9LCD1"/>
<reference evidence="10" key="1">
    <citation type="journal article" date="2022" name="Front. Microbiol.">
        <title>New perspectives on an old grouping: The genomic and phenotypic variability of Oxalobacter formigenes and the implications for calcium oxalate stone prevention.</title>
        <authorList>
            <person name="Chmiel J.A."/>
            <person name="Carr C."/>
            <person name="Stuivenberg G.A."/>
            <person name="Venema R."/>
            <person name="Chanyi R.M."/>
            <person name="Al K.F."/>
            <person name="Giguere D."/>
            <person name="Say H."/>
            <person name="Akouris P.P."/>
            <person name="Dominguez Romero S.A."/>
            <person name="Kwong A."/>
            <person name="Tai V."/>
            <person name="Koval S.F."/>
            <person name="Razvi H."/>
            <person name="Bjazevic J."/>
            <person name="Burton J.P."/>
        </authorList>
    </citation>
    <scope>NUCLEOTIDE SEQUENCE</scope>
    <source>
        <strain evidence="10">OxK</strain>
    </source>
</reference>
<dbReference type="InterPro" id="IPR005594">
    <property type="entry name" value="YadA_C"/>
</dbReference>
<dbReference type="EMBL" id="CP098251">
    <property type="protein sequence ID" value="WAV90342.1"/>
    <property type="molecule type" value="Genomic_DNA"/>
</dbReference>
<proteinExistence type="predicted"/>
<organism evidence="10">
    <name type="scientific">Oxalobacter aliiformigenes</name>
    <dbReference type="NCBI Taxonomy" id="2946593"/>
    <lineage>
        <taxon>Bacteria</taxon>
        <taxon>Pseudomonadati</taxon>
        <taxon>Pseudomonadota</taxon>
        <taxon>Betaproteobacteria</taxon>
        <taxon>Burkholderiales</taxon>
        <taxon>Oxalobacteraceae</taxon>
        <taxon>Oxalobacter</taxon>
    </lineage>
</organism>
<evidence type="ECO:0000256" key="1">
    <source>
        <dbReference type="ARBA" id="ARBA00004241"/>
    </source>
</evidence>
<keyword evidence="6" id="KW-0472">Membrane</keyword>
<feature type="domain" description="Trimeric autotransporter adhesin YadA-like C-terminal membrane anchor" evidence="9">
    <location>
        <begin position="77"/>
        <end position="135"/>
    </location>
</feature>
<evidence type="ECO:0000256" key="8">
    <source>
        <dbReference type="SAM" id="SignalP"/>
    </source>
</evidence>
<evidence type="ECO:0000256" key="4">
    <source>
        <dbReference type="ARBA" id="ARBA00022692"/>
    </source>
</evidence>
<keyword evidence="5 8" id="KW-0732">Signal</keyword>